<organism evidence="1">
    <name type="scientific">uncultured spirochete</name>
    <dbReference type="NCBI Taxonomy" id="156406"/>
    <lineage>
        <taxon>Bacteria</taxon>
        <taxon>Pseudomonadati</taxon>
        <taxon>Spirochaetota</taxon>
        <taxon>Spirochaetia</taxon>
        <taxon>Spirochaetales</taxon>
        <taxon>environmental samples</taxon>
    </lineage>
</organism>
<proteinExistence type="predicted"/>
<name>A0A3P3XPQ9_9SPIR</name>
<gene>
    <name evidence="1" type="ORF">SPIRO4BDMA_40853</name>
</gene>
<dbReference type="EMBL" id="FWDO01000004">
    <property type="protein sequence ID" value="SLM18281.1"/>
    <property type="molecule type" value="Genomic_DNA"/>
</dbReference>
<accession>A0A3P3XPQ9</accession>
<sequence length="114" mass="12826">MNIIPQLPDWMTEKLGKIAATTDIWALEQESITILASEIRTFPELAEIFPKTFRTKVQHGKPRELEPLERASIIIAAYDWQAVLDLWKGSTIEEKVAAKFGALAFALRQGGEIC</sequence>
<reference evidence="1" key="1">
    <citation type="submission" date="2017-02" db="EMBL/GenBank/DDBJ databases">
        <authorList>
            <person name="Regsiter A."/>
            <person name="William W."/>
        </authorList>
    </citation>
    <scope>NUCLEOTIDE SEQUENCE</scope>
    <source>
        <strain evidence="1">BdmA 4</strain>
    </source>
</reference>
<protein>
    <submittedName>
        <fullName evidence="1">Uncharacterized protein</fullName>
    </submittedName>
</protein>
<dbReference type="AlphaFoldDB" id="A0A3P3XPQ9"/>
<evidence type="ECO:0000313" key="1">
    <source>
        <dbReference type="EMBL" id="SLM18281.1"/>
    </source>
</evidence>